<dbReference type="InterPro" id="IPR050499">
    <property type="entry name" value="PEP-utilizing_PTS_enzyme"/>
</dbReference>
<dbReference type="SUPFAM" id="SSF47831">
    <property type="entry name" value="Enzyme I of the PEP:sugar phosphotransferase system HPr-binding (sub)domain"/>
    <property type="match status" value="1"/>
</dbReference>
<dbReference type="GO" id="GO:0009401">
    <property type="term" value="P:phosphoenolpyruvate-dependent sugar phosphotransferase system"/>
    <property type="evidence" value="ECO:0007669"/>
    <property type="project" value="InterPro"/>
</dbReference>
<evidence type="ECO:0000256" key="2">
    <source>
        <dbReference type="ARBA" id="ARBA00022679"/>
    </source>
</evidence>
<organism evidence="6">
    <name type="scientific">marine sediment metagenome</name>
    <dbReference type="NCBI Taxonomy" id="412755"/>
    <lineage>
        <taxon>unclassified sequences</taxon>
        <taxon>metagenomes</taxon>
        <taxon>ecological metagenomes</taxon>
    </lineage>
</organism>
<dbReference type="Gene3D" id="1.10.274.10">
    <property type="entry name" value="PtsI, HPr-binding domain"/>
    <property type="match status" value="1"/>
</dbReference>
<evidence type="ECO:0008006" key="7">
    <source>
        <dbReference type="Google" id="ProtNLM"/>
    </source>
</evidence>
<keyword evidence="2" id="KW-0808">Transferase</keyword>
<dbReference type="PANTHER" id="PTHR46244">
    <property type="entry name" value="PHOSPHOENOLPYRUVATE-PROTEIN PHOSPHOTRANSFERASE"/>
    <property type="match status" value="1"/>
</dbReference>
<feature type="domain" description="PEP-utilising enzyme mobile" evidence="4">
    <location>
        <begin position="126"/>
        <end position="197"/>
    </location>
</feature>
<dbReference type="InterPro" id="IPR036618">
    <property type="entry name" value="PtsI_HPr-bd_sf"/>
</dbReference>
<dbReference type="PANTHER" id="PTHR46244:SF6">
    <property type="entry name" value="PHOSPHOENOLPYRUVATE-PROTEIN PHOSPHOTRANSFERASE"/>
    <property type="match status" value="1"/>
</dbReference>
<feature type="non-terminal residue" evidence="6">
    <location>
        <position position="1"/>
    </location>
</feature>
<dbReference type="InterPro" id="IPR008731">
    <property type="entry name" value="PTS_EIN"/>
</dbReference>
<gene>
    <name evidence="6" type="ORF">S01H1_59503</name>
</gene>
<keyword evidence="3" id="KW-0175">Coiled coil</keyword>
<dbReference type="EMBL" id="BARS01038922">
    <property type="protein sequence ID" value="GAG14438.1"/>
    <property type="molecule type" value="Genomic_DNA"/>
</dbReference>
<dbReference type="Pfam" id="PF05524">
    <property type="entry name" value="PEP-utilisers_N"/>
    <property type="match status" value="1"/>
</dbReference>
<comment type="similarity">
    <text evidence="1">Belongs to the PEP-utilizing enzyme family.</text>
</comment>
<dbReference type="SUPFAM" id="SSF52009">
    <property type="entry name" value="Phosphohistidine domain"/>
    <property type="match status" value="1"/>
</dbReference>
<dbReference type="Pfam" id="PF00391">
    <property type="entry name" value="PEP-utilizers"/>
    <property type="match status" value="1"/>
</dbReference>
<comment type="caution">
    <text evidence="6">The sequence shown here is derived from an EMBL/GenBank/DDBJ whole genome shotgun (WGS) entry which is preliminary data.</text>
</comment>
<evidence type="ECO:0000259" key="4">
    <source>
        <dbReference type="Pfam" id="PF00391"/>
    </source>
</evidence>
<dbReference type="AlphaFoldDB" id="X0VPM5"/>
<evidence type="ECO:0000256" key="1">
    <source>
        <dbReference type="ARBA" id="ARBA00007837"/>
    </source>
</evidence>
<sequence length="255" mass="27643">NLDYTPNADLDVERRELLQALADAVAELQQVRDKLGVRFGPEFAAVFNTHIQILEDSGFVAALEQAVDETRDALRALRQVLAAYKKTFQSIEDPYFAERGDDIRDAGLRVMANLLGVRHHNIPLSGGAIVVADMILPHHFATLEVEQIGAIVSEHGGATSHGAIFARSLEIPLVTGATGILDAVRPGELAIVDGSLGRVYLSPDEGLLGEYERAQQRYAVEVEHLDALGSRPAETRDGRHIALTANAGLWADMPP</sequence>
<feature type="coiled-coil region" evidence="3">
    <location>
        <begin position="7"/>
        <end position="34"/>
    </location>
</feature>
<protein>
    <recommendedName>
        <fullName evidence="7">PEP-utilising enzyme mobile domain-containing protein</fullName>
    </recommendedName>
</protein>
<reference evidence="6" key="1">
    <citation type="journal article" date="2014" name="Front. Microbiol.">
        <title>High frequency of phylogenetically diverse reductive dehalogenase-homologous genes in deep subseafloor sedimentary metagenomes.</title>
        <authorList>
            <person name="Kawai M."/>
            <person name="Futagami T."/>
            <person name="Toyoda A."/>
            <person name="Takaki Y."/>
            <person name="Nishi S."/>
            <person name="Hori S."/>
            <person name="Arai W."/>
            <person name="Tsubouchi T."/>
            <person name="Morono Y."/>
            <person name="Uchiyama I."/>
            <person name="Ito T."/>
            <person name="Fujiyama A."/>
            <person name="Inagaki F."/>
            <person name="Takami H."/>
        </authorList>
    </citation>
    <scope>NUCLEOTIDE SEQUENCE</scope>
    <source>
        <strain evidence="6">Expedition CK06-06</strain>
    </source>
</reference>
<feature type="non-terminal residue" evidence="6">
    <location>
        <position position="255"/>
    </location>
</feature>
<dbReference type="Gene3D" id="3.50.30.10">
    <property type="entry name" value="Phosphohistidine domain"/>
    <property type="match status" value="1"/>
</dbReference>
<dbReference type="InterPro" id="IPR008279">
    <property type="entry name" value="PEP-util_enz_mobile_dom"/>
</dbReference>
<evidence type="ECO:0000259" key="5">
    <source>
        <dbReference type="Pfam" id="PF05524"/>
    </source>
</evidence>
<proteinExistence type="inferred from homology"/>
<feature type="domain" description="Phosphotransferase system enzyme I N-terminal" evidence="5">
    <location>
        <begin position="6"/>
        <end position="99"/>
    </location>
</feature>
<dbReference type="InterPro" id="IPR036637">
    <property type="entry name" value="Phosphohistidine_dom_sf"/>
</dbReference>
<evidence type="ECO:0000256" key="3">
    <source>
        <dbReference type="SAM" id="Coils"/>
    </source>
</evidence>
<evidence type="ECO:0000313" key="6">
    <source>
        <dbReference type="EMBL" id="GAG14438.1"/>
    </source>
</evidence>
<feature type="coiled-coil region" evidence="3">
    <location>
        <begin position="60"/>
        <end position="87"/>
    </location>
</feature>
<name>X0VPM5_9ZZZZ</name>
<accession>X0VPM5</accession>
<dbReference type="GO" id="GO:0016772">
    <property type="term" value="F:transferase activity, transferring phosphorus-containing groups"/>
    <property type="evidence" value="ECO:0007669"/>
    <property type="project" value="InterPro"/>
</dbReference>